<keyword evidence="3 9" id="KW-0698">rRNA processing</keyword>
<comment type="caution">
    <text evidence="10">The sequence shown here is derived from an EMBL/GenBank/DDBJ whole genome shotgun (WGS) entry which is preliminary data.</text>
</comment>
<keyword evidence="6 9" id="KW-0255">Endonuclease</keyword>
<dbReference type="EMBL" id="AFVQ02000121">
    <property type="protein sequence ID" value="KLI02172.1"/>
    <property type="molecule type" value="Genomic_DNA"/>
</dbReference>
<dbReference type="InterPro" id="IPR002036">
    <property type="entry name" value="YbeY"/>
</dbReference>
<evidence type="ECO:0000256" key="2">
    <source>
        <dbReference type="ARBA" id="ARBA00022517"/>
    </source>
</evidence>
<name>A0A0U1QN25_9BACL</name>
<dbReference type="STRING" id="1069536.SINU_09520"/>
<evidence type="ECO:0000256" key="3">
    <source>
        <dbReference type="ARBA" id="ARBA00022552"/>
    </source>
</evidence>
<keyword evidence="9" id="KW-0963">Cytoplasm</keyword>
<reference evidence="10 11" key="1">
    <citation type="journal article" date="2011" name="J. Bacteriol.">
        <title>Draft genome sequence of Sporolactobacillus inulinus strain CASD, an efficient D-lactic acid-producing bacterium with high-concentration lactate tolerance capability.</title>
        <authorList>
            <person name="Yu B."/>
            <person name="Su F."/>
            <person name="Wang L."/>
            <person name="Xu K."/>
            <person name="Zhao B."/>
            <person name="Xu P."/>
        </authorList>
    </citation>
    <scope>NUCLEOTIDE SEQUENCE [LARGE SCALE GENOMIC DNA]</scope>
    <source>
        <strain evidence="10 11">CASD</strain>
    </source>
</reference>
<gene>
    <name evidence="9" type="primary">ybeY</name>
    <name evidence="10" type="ORF">SINU_09520</name>
</gene>
<dbReference type="GO" id="GO:0005737">
    <property type="term" value="C:cytoplasm"/>
    <property type="evidence" value="ECO:0007669"/>
    <property type="project" value="UniProtKB-SubCell"/>
</dbReference>
<keyword evidence="2 9" id="KW-0690">Ribosome biogenesis</keyword>
<keyword evidence="7 9" id="KW-0378">Hydrolase</keyword>
<comment type="function">
    <text evidence="9">Single strand-specific metallo-endoribonuclease involved in late-stage 70S ribosome quality control and in maturation of the 3' terminus of the 16S rRNA.</text>
</comment>
<dbReference type="GO" id="GO:0004521">
    <property type="term" value="F:RNA endonuclease activity"/>
    <property type="evidence" value="ECO:0007669"/>
    <property type="project" value="UniProtKB-UniRule"/>
</dbReference>
<feature type="binding site" evidence="9">
    <location>
        <position position="134"/>
    </location>
    <ligand>
        <name>Zn(2+)</name>
        <dbReference type="ChEBI" id="CHEBI:29105"/>
        <note>catalytic</note>
    </ligand>
</feature>
<keyword evidence="5 9" id="KW-0479">Metal-binding</keyword>
<keyword evidence="11" id="KW-1185">Reference proteome</keyword>
<dbReference type="GO" id="GO:0008270">
    <property type="term" value="F:zinc ion binding"/>
    <property type="evidence" value="ECO:0007669"/>
    <property type="project" value="UniProtKB-UniRule"/>
</dbReference>
<comment type="cofactor">
    <cofactor evidence="9">
        <name>Zn(2+)</name>
        <dbReference type="ChEBI" id="CHEBI:29105"/>
    </cofactor>
    <text evidence="9">Binds 1 zinc ion.</text>
</comment>
<dbReference type="EC" id="3.1.-.-" evidence="9"/>
<dbReference type="GO" id="GO:0004222">
    <property type="term" value="F:metalloendopeptidase activity"/>
    <property type="evidence" value="ECO:0007669"/>
    <property type="project" value="InterPro"/>
</dbReference>
<comment type="subcellular location">
    <subcellularLocation>
        <location evidence="9">Cytoplasm</location>
    </subcellularLocation>
</comment>
<dbReference type="AlphaFoldDB" id="A0A0U1QN25"/>
<evidence type="ECO:0000256" key="8">
    <source>
        <dbReference type="ARBA" id="ARBA00022833"/>
    </source>
</evidence>
<evidence type="ECO:0000313" key="11">
    <source>
        <dbReference type="Proteomes" id="UP000035553"/>
    </source>
</evidence>
<proteinExistence type="inferred from homology"/>
<dbReference type="NCBIfam" id="TIGR00043">
    <property type="entry name" value="rRNA maturation RNase YbeY"/>
    <property type="match status" value="1"/>
</dbReference>
<evidence type="ECO:0000313" key="10">
    <source>
        <dbReference type="EMBL" id="KLI02172.1"/>
    </source>
</evidence>
<organism evidence="10 11">
    <name type="scientific">Sporolactobacillus inulinus CASD</name>
    <dbReference type="NCBI Taxonomy" id="1069536"/>
    <lineage>
        <taxon>Bacteria</taxon>
        <taxon>Bacillati</taxon>
        <taxon>Bacillota</taxon>
        <taxon>Bacilli</taxon>
        <taxon>Bacillales</taxon>
        <taxon>Sporolactobacillaceae</taxon>
        <taxon>Sporolactobacillus</taxon>
    </lineage>
</organism>
<evidence type="ECO:0000256" key="4">
    <source>
        <dbReference type="ARBA" id="ARBA00022722"/>
    </source>
</evidence>
<evidence type="ECO:0000256" key="5">
    <source>
        <dbReference type="ARBA" id="ARBA00022723"/>
    </source>
</evidence>
<dbReference type="PANTHER" id="PTHR46986:SF1">
    <property type="entry name" value="ENDORIBONUCLEASE YBEY, CHLOROPLASTIC"/>
    <property type="match status" value="1"/>
</dbReference>
<dbReference type="HAMAP" id="MF_00009">
    <property type="entry name" value="Endoribonucl_YbeY"/>
    <property type="match status" value="1"/>
</dbReference>
<accession>A0A0U1QN25</accession>
<dbReference type="PROSITE" id="PS01306">
    <property type="entry name" value="UPF0054"/>
    <property type="match status" value="1"/>
</dbReference>
<dbReference type="OrthoDB" id="9807740at2"/>
<feature type="binding site" evidence="9">
    <location>
        <position position="128"/>
    </location>
    <ligand>
        <name>Zn(2+)</name>
        <dbReference type="ChEBI" id="CHEBI:29105"/>
        <note>catalytic</note>
    </ligand>
</feature>
<protein>
    <recommendedName>
        <fullName evidence="9">Endoribonuclease YbeY</fullName>
        <ecNumber evidence="9">3.1.-.-</ecNumber>
    </recommendedName>
</protein>
<dbReference type="Proteomes" id="UP000035553">
    <property type="component" value="Unassembled WGS sequence"/>
</dbReference>
<dbReference type="SUPFAM" id="SSF55486">
    <property type="entry name" value="Metalloproteases ('zincins'), catalytic domain"/>
    <property type="match status" value="1"/>
</dbReference>
<evidence type="ECO:0000256" key="7">
    <source>
        <dbReference type="ARBA" id="ARBA00022801"/>
    </source>
</evidence>
<evidence type="ECO:0000256" key="9">
    <source>
        <dbReference type="HAMAP-Rule" id="MF_00009"/>
    </source>
</evidence>
<keyword evidence="4 9" id="KW-0540">Nuclease</keyword>
<feature type="binding site" evidence="9">
    <location>
        <position position="124"/>
    </location>
    <ligand>
        <name>Zn(2+)</name>
        <dbReference type="ChEBI" id="CHEBI:29105"/>
        <note>catalytic</note>
    </ligand>
</feature>
<dbReference type="InterPro" id="IPR020549">
    <property type="entry name" value="YbeY_CS"/>
</dbReference>
<evidence type="ECO:0000256" key="6">
    <source>
        <dbReference type="ARBA" id="ARBA00022759"/>
    </source>
</evidence>
<keyword evidence="8 9" id="KW-0862">Zinc</keyword>
<comment type="similarity">
    <text evidence="1 9">Belongs to the endoribonuclease YbeY family.</text>
</comment>
<dbReference type="InterPro" id="IPR023091">
    <property type="entry name" value="MetalPrtase_cat_dom_sf_prd"/>
</dbReference>
<evidence type="ECO:0000256" key="1">
    <source>
        <dbReference type="ARBA" id="ARBA00010875"/>
    </source>
</evidence>
<sequence>MTMTIDMHDETGEINESIQKSVIKLVDFAADQSLHLEGEIECSITFVDNERIQVINRDYRGIDRPTDVISFALEEMEEGEVPILPEAGEPRVLGDIIISVERTHEQAAEYNHSFERELGFLVIHGLLHLLGYDHQTKEQEQEMFGLQEKILSSFGLSRD</sequence>
<dbReference type="GO" id="GO:0006364">
    <property type="term" value="P:rRNA processing"/>
    <property type="evidence" value="ECO:0007669"/>
    <property type="project" value="UniProtKB-UniRule"/>
</dbReference>
<dbReference type="RefSeq" id="WP_010026193.1">
    <property type="nucleotide sequence ID" value="NZ_AFVQ02000121.1"/>
</dbReference>
<dbReference type="PANTHER" id="PTHR46986">
    <property type="entry name" value="ENDORIBONUCLEASE YBEY, CHLOROPLASTIC"/>
    <property type="match status" value="1"/>
</dbReference>
<dbReference type="Pfam" id="PF02130">
    <property type="entry name" value="YbeY"/>
    <property type="match status" value="1"/>
</dbReference>
<dbReference type="Gene3D" id="3.40.390.30">
    <property type="entry name" value="Metalloproteases ('zincins'), catalytic domain"/>
    <property type="match status" value="1"/>
</dbReference>